<keyword evidence="5" id="KW-0539">Nucleus</keyword>
<dbReference type="InterPro" id="IPR002100">
    <property type="entry name" value="TF_MADSbox"/>
</dbReference>
<evidence type="ECO:0000313" key="8">
    <source>
        <dbReference type="EMBL" id="KAA8652090.1"/>
    </source>
</evidence>
<evidence type="ECO:0000313" key="9">
    <source>
        <dbReference type="Proteomes" id="UP000324241"/>
    </source>
</evidence>
<evidence type="ECO:0000256" key="5">
    <source>
        <dbReference type="ARBA" id="ARBA00023242"/>
    </source>
</evidence>
<organism evidence="8 9">
    <name type="scientific">Aspergillus tanneri</name>
    <dbReference type="NCBI Taxonomy" id="1220188"/>
    <lineage>
        <taxon>Eukaryota</taxon>
        <taxon>Fungi</taxon>
        <taxon>Dikarya</taxon>
        <taxon>Ascomycota</taxon>
        <taxon>Pezizomycotina</taxon>
        <taxon>Eurotiomycetes</taxon>
        <taxon>Eurotiomycetidae</taxon>
        <taxon>Eurotiales</taxon>
        <taxon>Aspergillaceae</taxon>
        <taxon>Aspergillus</taxon>
        <taxon>Aspergillus subgen. Circumdati</taxon>
    </lineage>
</organism>
<dbReference type="GeneID" id="54323696"/>
<evidence type="ECO:0000256" key="4">
    <source>
        <dbReference type="ARBA" id="ARBA00023163"/>
    </source>
</evidence>
<evidence type="ECO:0000256" key="1">
    <source>
        <dbReference type="ARBA" id="ARBA00004123"/>
    </source>
</evidence>
<dbReference type="OrthoDB" id="1898716at2759"/>
<accession>A0A5M9N337</accession>
<dbReference type="SUPFAM" id="SSF55455">
    <property type="entry name" value="SRF-like"/>
    <property type="match status" value="1"/>
</dbReference>
<dbReference type="EMBL" id="QUQM01000002">
    <property type="protein sequence ID" value="KAA8652090.1"/>
    <property type="molecule type" value="Genomic_DNA"/>
</dbReference>
<dbReference type="GO" id="GO:0046983">
    <property type="term" value="F:protein dimerization activity"/>
    <property type="evidence" value="ECO:0007669"/>
    <property type="project" value="InterPro"/>
</dbReference>
<reference evidence="8 9" key="1">
    <citation type="submission" date="2019-08" db="EMBL/GenBank/DDBJ databases">
        <title>The genome sequence of a newly discovered highly antifungal drug resistant Aspergillus species, Aspergillus tanneri NIH 1004.</title>
        <authorList>
            <person name="Mounaud S."/>
            <person name="Singh I."/>
            <person name="Joardar V."/>
            <person name="Pakala S."/>
            <person name="Pakala S."/>
            <person name="Venepally P."/>
            <person name="Chung J.K."/>
            <person name="Losada L."/>
            <person name="Nierman W.C."/>
        </authorList>
    </citation>
    <scope>NUCLEOTIDE SEQUENCE [LARGE SCALE GENOMIC DNA]</scope>
    <source>
        <strain evidence="8 9">NIH1004</strain>
    </source>
</reference>
<keyword evidence="2" id="KW-0805">Transcription regulation</keyword>
<feature type="domain" description="MADS-box" evidence="7">
    <location>
        <begin position="3"/>
        <end position="64"/>
    </location>
</feature>
<feature type="region of interest" description="Disordered" evidence="6">
    <location>
        <begin position="1"/>
        <end position="27"/>
    </location>
</feature>
<dbReference type="GO" id="GO:0045944">
    <property type="term" value="P:positive regulation of transcription by RNA polymerase II"/>
    <property type="evidence" value="ECO:0007669"/>
    <property type="project" value="UniProtKB-ARBA"/>
</dbReference>
<keyword evidence="3" id="KW-0238">DNA-binding</keyword>
<protein>
    <recommendedName>
        <fullName evidence="7">MADS-box domain-containing protein</fullName>
    </recommendedName>
</protein>
<comment type="subcellular location">
    <subcellularLocation>
        <location evidence="1">Nucleus</location>
    </subcellularLocation>
</comment>
<evidence type="ECO:0000256" key="2">
    <source>
        <dbReference type="ARBA" id="ARBA00023015"/>
    </source>
</evidence>
<dbReference type="Gene3D" id="3.40.1810.10">
    <property type="entry name" value="Transcription factor, MADS-box"/>
    <property type="match status" value="1"/>
</dbReference>
<dbReference type="Pfam" id="PF00319">
    <property type="entry name" value="SRF-TF"/>
    <property type="match status" value="1"/>
</dbReference>
<proteinExistence type="predicted"/>
<dbReference type="RefSeq" id="XP_033431451.1">
    <property type="nucleotide sequence ID" value="XM_033565694.1"/>
</dbReference>
<evidence type="ECO:0000256" key="6">
    <source>
        <dbReference type="SAM" id="MobiDB-lite"/>
    </source>
</evidence>
<dbReference type="Proteomes" id="UP000324241">
    <property type="component" value="Unassembled WGS sequence"/>
</dbReference>
<keyword evidence="4" id="KW-0804">Transcription</keyword>
<comment type="caution">
    <text evidence="8">The sequence shown here is derived from an EMBL/GenBank/DDBJ whole genome shotgun (WGS) entry which is preliminary data.</text>
</comment>
<dbReference type="GO" id="GO:0003677">
    <property type="term" value="F:DNA binding"/>
    <property type="evidence" value="ECO:0007669"/>
    <property type="project" value="UniProtKB-KW"/>
</dbReference>
<dbReference type="InterPro" id="IPR036879">
    <property type="entry name" value="TF_MADSbox_sf"/>
</dbReference>
<evidence type="ECO:0000256" key="3">
    <source>
        <dbReference type="ARBA" id="ARBA00023125"/>
    </source>
</evidence>
<sequence>MPQKSSWLKKRRSESARAKTQQRHRRKRGLFKKAAEFSLECESDVVVAVRIQKTGQIYIFDSASKKKWLNTLSDLATYYPPPIQETLEDVIPQLECSSWNLGGGSASTSDDKA</sequence>
<dbReference type="PROSITE" id="PS50066">
    <property type="entry name" value="MADS_BOX_2"/>
    <property type="match status" value="1"/>
</dbReference>
<dbReference type="AlphaFoldDB" id="A0A5M9N337"/>
<evidence type="ECO:0000259" key="7">
    <source>
        <dbReference type="PROSITE" id="PS50066"/>
    </source>
</evidence>
<gene>
    <name evidence="8" type="ORF">ATNIH1004_000994</name>
</gene>
<dbReference type="GO" id="GO:0005634">
    <property type="term" value="C:nucleus"/>
    <property type="evidence" value="ECO:0007669"/>
    <property type="project" value="UniProtKB-SubCell"/>
</dbReference>
<name>A0A5M9N337_9EURO</name>